<evidence type="ECO:0000313" key="2">
    <source>
        <dbReference type="EMBL" id="KKM72948.1"/>
    </source>
</evidence>
<dbReference type="EMBL" id="LAZR01009381">
    <property type="protein sequence ID" value="KKM72948.1"/>
    <property type="molecule type" value="Genomic_DNA"/>
</dbReference>
<feature type="transmembrane region" description="Helical" evidence="1">
    <location>
        <begin position="12"/>
        <end position="38"/>
    </location>
</feature>
<name>A0A0F9JTD2_9ZZZZ</name>
<keyword evidence="1" id="KW-1133">Transmembrane helix</keyword>
<protein>
    <submittedName>
        <fullName evidence="2">Uncharacterized protein</fullName>
    </submittedName>
</protein>
<organism evidence="2">
    <name type="scientific">marine sediment metagenome</name>
    <dbReference type="NCBI Taxonomy" id="412755"/>
    <lineage>
        <taxon>unclassified sequences</taxon>
        <taxon>metagenomes</taxon>
        <taxon>ecological metagenomes</taxon>
    </lineage>
</organism>
<keyword evidence="1" id="KW-0812">Transmembrane</keyword>
<dbReference type="AlphaFoldDB" id="A0A0F9JTD2"/>
<accession>A0A0F9JTD2</accession>
<evidence type="ECO:0000256" key="1">
    <source>
        <dbReference type="SAM" id="Phobius"/>
    </source>
</evidence>
<comment type="caution">
    <text evidence="2">The sequence shown here is derived from an EMBL/GenBank/DDBJ whole genome shotgun (WGS) entry which is preliminary data.</text>
</comment>
<gene>
    <name evidence="2" type="ORF">LCGC14_1415440</name>
</gene>
<reference evidence="2" key="1">
    <citation type="journal article" date="2015" name="Nature">
        <title>Complex archaea that bridge the gap between prokaryotes and eukaryotes.</title>
        <authorList>
            <person name="Spang A."/>
            <person name="Saw J.H."/>
            <person name="Jorgensen S.L."/>
            <person name="Zaremba-Niedzwiedzka K."/>
            <person name="Martijn J."/>
            <person name="Lind A.E."/>
            <person name="van Eijk R."/>
            <person name="Schleper C."/>
            <person name="Guy L."/>
            <person name="Ettema T.J."/>
        </authorList>
    </citation>
    <scope>NUCLEOTIDE SEQUENCE</scope>
</reference>
<sequence>MMHGQAEPDAAAWPLLFAFGVFFLFALLGLAGSTALWLRRKWRTSRTLRSLGKTGKG</sequence>
<proteinExistence type="predicted"/>
<keyword evidence="1" id="KW-0472">Membrane</keyword>